<reference evidence="1 2" key="1">
    <citation type="journal article" date="2017" name="PLoS ONE">
        <title>Development of a real-time PCR for detection of Staphylococcus pseudintermedius using a novel automated comparison of whole-genome sequences.</title>
        <authorList>
            <person name="Verstappen K.M."/>
            <person name="Huijbregts L."/>
            <person name="Spaninks M."/>
            <person name="Wagenaar J.A."/>
            <person name="Fluit A.C."/>
            <person name="Duim B."/>
        </authorList>
    </citation>
    <scope>NUCLEOTIDE SEQUENCE [LARGE SCALE GENOMIC DNA]</scope>
    <source>
        <strain evidence="1 2">215070706401-1</strain>
    </source>
</reference>
<dbReference type="RefSeq" id="WP_096593955.1">
    <property type="nucleotide sequence ID" value="NZ_MWRM01000011.1"/>
</dbReference>
<comment type="caution">
    <text evidence="1">The sequence shown here is derived from an EMBL/GenBank/DDBJ whole genome shotgun (WGS) entry which is preliminary data.</text>
</comment>
<evidence type="ECO:0000313" key="2">
    <source>
        <dbReference type="Proteomes" id="UP000218335"/>
    </source>
</evidence>
<proteinExistence type="predicted"/>
<name>A0A2A4GUV5_9STAP</name>
<dbReference type="Proteomes" id="UP000218335">
    <property type="component" value="Unassembled WGS sequence"/>
</dbReference>
<dbReference type="AlphaFoldDB" id="A0A2A4GUV5"/>
<evidence type="ECO:0000313" key="1">
    <source>
        <dbReference type="EMBL" id="PCF54216.1"/>
    </source>
</evidence>
<organism evidence="1 2">
    <name type="scientific">Staphylococcus delphini</name>
    <dbReference type="NCBI Taxonomy" id="53344"/>
    <lineage>
        <taxon>Bacteria</taxon>
        <taxon>Bacillati</taxon>
        <taxon>Bacillota</taxon>
        <taxon>Bacilli</taxon>
        <taxon>Bacillales</taxon>
        <taxon>Staphylococcaceae</taxon>
        <taxon>Staphylococcus</taxon>
        <taxon>Staphylococcus intermedius group</taxon>
    </lineage>
</organism>
<sequence>MAKVILGNRKITVQPSRFDIVINRSLGRVFGNHTYSSLTINDVSYDIESMVVSDTSITVLLSNDQYNLSGVVTAKVVFFRDDSKTEWRVVVDVLPSLVRSATAEYDSNLLPTQSYVKRRGLNGTIVNRREVE</sequence>
<gene>
    <name evidence="1" type="ORF">B5C08_10735</name>
</gene>
<accession>A0A2A4GUV5</accession>
<dbReference type="EMBL" id="MWUU01000016">
    <property type="protein sequence ID" value="PCF54216.1"/>
    <property type="molecule type" value="Genomic_DNA"/>
</dbReference>
<protein>
    <submittedName>
        <fullName evidence="1">Uncharacterized protein</fullName>
    </submittedName>
</protein>